<dbReference type="Proteomes" id="UP001056120">
    <property type="component" value="Linkage Group LG29"/>
</dbReference>
<gene>
    <name evidence="1" type="ORF">L1987_85912</name>
</gene>
<evidence type="ECO:0000313" key="2">
    <source>
        <dbReference type="Proteomes" id="UP001056120"/>
    </source>
</evidence>
<protein>
    <submittedName>
        <fullName evidence="1">Uncharacterized protein</fullName>
    </submittedName>
</protein>
<name>A0ACB8XY15_9ASTR</name>
<proteinExistence type="predicted"/>
<reference evidence="2" key="1">
    <citation type="journal article" date="2022" name="Mol. Ecol. Resour.">
        <title>The genomes of chicory, endive, great burdock and yacon provide insights into Asteraceae palaeo-polyploidization history and plant inulin production.</title>
        <authorList>
            <person name="Fan W."/>
            <person name="Wang S."/>
            <person name="Wang H."/>
            <person name="Wang A."/>
            <person name="Jiang F."/>
            <person name="Liu H."/>
            <person name="Zhao H."/>
            <person name="Xu D."/>
            <person name="Zhang Y."/>
        </authorList>
    </citation>
    <scope>NUCLEOTIDE SEQUENCE [LARGE SCALE GENOMIC DNA]</scope>
    <source>
        <strain evidence="2">cv. Yunnan</strain>
    </source>
</reference>
<accession>A0ACB8XY15</accession>
<keyword evidence="2" id="KW-1185">Reference proteome</keyword>
<organism evidence="1 2">
    <name type="scientific">Smallanthus sonchifolius</name>
    <dbReference type="NCBI Taxonomy" id="185202"/>
    <lineage>
        <taxon>Eukaryota</taxon>
        <taxon>Viridiplantae</taxon>
        <taxon>Streptophyta</taxon>
        <taxon>Embryophyta</taxon>
        <taxon>Tracheophyta</taxon>
        <taxon>Spermatophyta</taxon>
        <taxon>Magnoliopsida</taxon>
        <taxon>eudicotyledons</taxon>
        <taxon>Gunneridae</taxon>
        <taxon>Pentapetalae</taxon>
        <taxon>asterids</taxon>
        <taxon>campanulids</taxon>
        <taxon>Asterales</taxon>
        <taxon>Asteraceae</taxon>
        <taxon>Asteroideae</taxon>
        <taxon>Heliantheae alliance</taxon>
        <taxon>Millerieae</taxon>
        <taxon>Smallanthus</taxon>
    </lineage>
</organism>
<reference evidence="1 2" key="2">
    <citation type="journal article" date="2022" name="Mol. Ecol. Resour.">
        <title>The genomes of chicory, endive, great burdock and yacon provide insights into Asteraceae paleo-polyploidization history and plant inulin production.</title>
        <authorList>
            <person name="Fan W."/>
            <person name="Wang S."/>
            <person name="Wang H."/>
            <person name="Wang A."/>
            <person name="Jiang F."/>
            <person name="Liu H."/>
            <person name="Zhao H."/>
            <person name="Xu D."/>
            <person name="Zhang Y."/>
        </authorList>
    </citation>
    <scope>NUCLEOTIDE SEQUENCE [LARGE SCALE GENOMIC DNA]</scope>
    <source>
        <strain evidence="2">cv. Yunnan</strain>
        <tissue evidence="1">Leaves</tissue>
    </source>
</reference>
<sequence>MLNVSKKRARKEGLEIQGPSYGVEGDAEKLTFKDDSMDGYTIAFGIRNVTHIGKVLAEAYRVLKKGGRQPCRHSSFQAANSLMTASQILVLRLTGIGRNEFIDIINKCRSKL</sequence>
<dbReference type="EMBL" id="CM042046">
    <property type="protein sequence ID" value="KAI3676306.1"/>
    <property type="molecule type" value="Genomic_DNA"/>
</dbReference>
<comment type="caution">
    <text evidence="1">The sequence shown here is derived from an EMBL/GenBank/DDBJ whole genome shotgun (WGS) entry which is preliminary data.</text>
</comment>
<evidence type="ECO:0000313" key="1">
    <source>
        <dbReference type="EMBL" id="KAI3676306.1"/>
    </source>
</evidence>